<reference evidence="1 2" key="1">
    <citation type="submission" date="2018-05" db="EMBL/GenBank/DDBJ databases">
        <title>Genomic Encyclopedia of Type Strains, Phase IV (KMG-IV): sequencing the most valuable type-strain genomes for metagenomic binning, comparative biology and taxonomic classification.</title>
        <authorList>
            <person name="Goeker M."/>
        </authorList>
    </citation>
    <scope>NUCLEOTIDE SEQUENCE [LARGE SCALE GENOMIC DNA]</scope>
    <source>
        <strain evidence="1 2">DSM 44704</strain>
    </source>
</reference>
<dbReference type="AlphaFoldDB" id="A0A318K9W5"/>
<sequence length="170" mass="19328">MVQRAAEFAWSWTVDDLTGFAEQVGWRVANLDERSITLMTDFDVNRAGAKVYAEETGKLGASRVLNSIRVYVSDVVMDDPGLVHGLNEAFEEVAQQVFDELGQRPTGWWIKPSRGLRWDLSRIVIEVTTSGGHSVSIKLINPAYQAWRDEIDKNLVQEDQLDLDRVWNFD</sequence>
<keyword evidence="2" id="KW-1185">Reference proteome</keyword>
<accession>A0A318K9W5</accession>
<comment type="caution">
    <text evidence="1">The sequence shown here is derived from an EMBL/GenBank/DDBJ whole genome shotgun (WGS) entry which is preliminary data.</text>
</comment>
<dbReference type="InterPro" id="IPR046268">
    <property type="entry name" value="DUF6301"/>
</dbReference>
<name>A0A318K9W5_9NOCA</name>
<organism evidence="1 2">
    <name type="scientific">Nocardia tenerifensis</name>
    <dbReference type="NCBI Taxonomy" id="228006"/>
    <lineage>
        <taxon>Bacteria</taxon>
        <taxon>Bacillati</taxon>
        <taxon>Actinomycetota</taxon>
        <taxon>Actinomycetes</taxon>
        <taxon>Mycobacteriales</taxon>
        <taxon>Nocardiaceae</taxon>
        <taxon>Nocardia</taxon>
    </lineage>
</organism>
<evidence type="ECO:0000313" key="2">
    <source>
        <dbReference type="Proteomes" id="UP000247569"/>
    </source>
</evidence>
<dbReference type="Pfam" id="PF19818">
    <property type="entry name" value="DUF6301"/>
    <property type="match status" value="1"/>
</dbReference>
<gene>
    <name evidence="1" type="ORF">DFR70_13230</name>
</gene>
<proteinExistence type="predicted"/>
<evidence type="ECO:0000313" key="1">
    <source>
        <dbReference type="EMBL" id="PXX52645.1"/>
    </source>
</evidence>
<dbReference type="EMBL" id="QJKF01000032">
    <property type="protein sequence ID" value="PXX52645.1"/>
    <property type="molecule type" value="Genomic_DNA"/>
</dbReference>
<protein>
    <submittedName>
        <fullName evidence="1">Uncharacterized protein</fullName>
    </submittedName>
</protein>
<dbReference type="Proteomes" id="UP000247569">
    <property type="component" value="Unassembled WGS sequence"/>
</dbReference>